<comment type="function">
    <text evidence="4 6">Binds together with bS18 to 16S ribosomal RNA.</text>
</comment>
<dbReference type="InterPro" id="IPR014717">
    <property type="entry name" value="Transl_elong_EF1B/ribsomal_bS6"/>
</dbReference>
<reference evidence="8 9" key="1">
    <citation type="submission" date="2019-08" db="EMBL/GenBank/DDBJ databases">
        <title>Hyperibacter terrae gen. nov., sp. nov. and Hyperibacter viscosus sp. nov., two new members in the family Rhodospirillaceae isolated from the rhizosphere of Hypericum perforatum.</title>
        <authorList>
            <person name="Noviana Z."/>
        </authorList>
    </citation>
    <scope>NUCLEOTIDE SEQUENCE [LARGE SCALE GENOMIC DNA]</scope>
    <source>
        <strain evidence="8 9">R5913</strain>
    </source>
</reference>
<keyword evidence="6" id="KW-0699">rRNA-binding</keyword>
<keyword evidence="2 6" id="KW-0689">Ribosomal protein</keyword>
<dbReference type="SUPFAM" id="SSF54995">
    <property type="entry name" value="Ribosomal protein S6"/>
    <property type="match status" value="1"/>
</dbReference>
<dbReference type="GO" id="GO:0070181">
    <property type="term" value="F:small ribosomal subunit rRNA binding"/>
    <property type="evidence" value="ECO:0007669"/>
    <property type="project" value="TreeGrafter"/>
</dbReference>
<dbReference type="NCBIfam" id="TIGR00166">
    <property type="entry name" value="S6"/>
    <property type="match status" value="1"/>
</dbReference>
<dbReference type="PANTHER" id="PTHR21011:SF1">
    <property type="entry name" value="SMALL RIBOSOMAL SUBUNIT PROTEIN BS6M"/>
    <property type="match status" value="1"/>
</dbReference>
<dbReference type="RefSeq" id="WP_151176658.1">
    <property type="nucleotide sequence ID" value="NZ_CP042906.1"/>
</dbReference>
<evidence type="ECO:0000313" key="8">
    <source>
        <dbReference type="EMBL" id="QEX16281.1"/>
    </source>
</evidence>
<dbReference type="KEGG" id="htq:FRZ44_15740"/>
<dbReference type="Proteomes" id="UP000326202">
    <property type="component" value="Chromosome"/>
</dbReference>
<keyword evidence="3 6" id="KW-0687">Ribonucleoprotein</keyword>
<evidence type="ECO:0000256" key="7">
    <source>
        <dbReference type="SAM" id="MobiDB-lite"/>
    </source>
</evidence>
<name>A0A5J6MGL4_9PROT</name>
<dbReference type="InterPro" id="IPR035980">
    <property type="entry name" value="Ribosomal_bS6_sf"/>
</dbReference>
<accession>A0A5J6MGL4</accession>
<dbReference type="CDD" id="cd00473">
    <property type="entry name" value="bS6"/>
    <property type="match status" value="1"/>
</dbReference>
<dbReference type="Gene3D" id="3.30.70.60">
    <property type="match status" value="1"/>
</dbReference>
<keyword evidence="9" id="KW-1185">Reference proteome</keyword>
<dbReference type="EMBL" id="CP042906">
    <property type="protein sequence ID" value="QEX16281.1"/>
    <property type="molecule type" value="Genomic_DNA"/>
</dbReference>
<dbReference type="InterPro" id="IPR020814">
    <property type="entry name" value="Ribosomal_S6_plastid/chlpt"/>
</dbReference>
<comment type="similarity">
    <text evidence="1 6">Belongs to the bacterial ribosomal protein bS6 family.</text>
</comment>
<evidence type="ECO:0000256" key="4">
    <source>
        <dbReference type="ARBA" id="ARBA00035104"/>
    </source>
</evidence>
<dbReference type="AlphaFoldDB" id="A0A5J6MGL4"/>
<dbReference type="GO" id="GO:0003735">
    <property type="term" value="F:structural constituent of ribosome"/>
    <property type="evidence" value="ECO:0007669"/>
    <property type="project" value="InterPro"/>
</dbReference>
<dbReference type="InterPro" id="IPR000529">
    <property type="entry name" value="Ribosomal_bS6"/>
</dbReference>
<gene>
    <name evidence="6" type="primary">rpsF</name>
    <name evidence="8" type="ORF">FRZ44_15740</name>
</gene>
<evidence type="ECO:0000256" key="5">
    <source>
        <dbReference type="ARBA" id="ARBA00035294"/>
    </source>
</evidence>
<organism evidence="8 9">
    <name type="scientific">Hypericibacter terrae</name>
    <dbReference type="NCBI Taxonomy" id="2602015"/>
    <lineage>
        <taxon>Bacteria</taxon>
        <taxon>Pseudomonadati</taxon>
        <taxon>Pseudomonadota</taxon>
        <taxon>Alphaproteobacteria</taxon>
        <taxon>Rhodospirillales</taxon>
        <taxon>Dongiaceae</taxon>
        <taxon>Hypericibacter</taxon>
    </lineage>
</organism>
<dbReference type="PANTHER" id="PTHR21011">
    <property type="entry name" value="MITOCHONDRIAL 28S RIBOSOMAL PROTEIN S6"/>
    <property type="match status" value="1"/>
</dbReference>
<dbReference type="GO" id="GO:0006412">
    <property type="term" value="P:translation"/>
    <property type="evidence" value="ECO:0007669"/>
    <property type="project" value="UniProtKB-UniRule"/>
</dbReference>
<sequence length="175" mass="19522">MPFYETVFITRQDASSAQVEQLTEAFSGIVTANGGSVTKKEQWGLRNLSFRIKKNRKGHYTLLNIDAPAPAVVEMERNMRISEDVLRYLTVRVEALEEGPSAMLQNRNRDGDDRGGRGERGGRGGDRFGDRPRRSFGDRPDRGDRFGGDRPDRGDRFGGGDREPRHVAGNEGEPA</sequence>
<dbReference type="OrthoDB" id="9812702at2"/>
<evidence type="ECO:0000256" key="2">
    <source>
        <dbReference type="ARBA" id="ARBA00022980"/>
    </source>
</evidence>
<feature type="region of interest" description="Disordered" evidence="7">
    <location>
        <begin position="100"/>
        <end position="175"/>
    </location>
</feature>
<dbReference type="HAMAP" id="MF_00360">
    <property type="entry name" value="Ribosomal_bS6"/>
    <property type="match status" value="1"/>
</dbReference>
<dbReference type="Pfam" id="PF01250">
    <property type="entry name" value="Ribosomal_S6"/>
    <property type="match status" value="1"/>
</dbReference>
<evidence type="ECO:0000313" key="9">
    <source>
        <dbReference type="Proteomes" id="UP000326202"/>
    </source>
</evidence>
<evidence type="ECO:0000256" key="1">
    <source>
        <dbReference type="ARBA" id="ARBA00009512"/>
    </source>
</evidence>
<protein>
    <recommendedName>
        <fullName evidence="5 6">Small ribosomal subunit protein bS6</fullName>
    </recommendedName>
</protein>
<dbReference type="GO" id="GO:0022627">
    <property type="term" value="C:cytosolic small ribosomal subunit"/>
    <property type="evidence" value="ECO:0007669"/>
    <property type="project" value="TreeGrafter"/>
</dbReference>
<evidence type="ECO:0000256" key="3">
    <source>
        <dbReference type="ARBA" id="ARBA00023274"/>
    </source>
</evidence>
<proteinExistence type="inferred from homology"/>
<feature type="compositionally biased region" description="Basic and acidic residues" evidence="7">
    <location>
        <begin position="107"/>
        <end position="168"/>
    </location>
</feature>
<evidence type="ECO:0000256" key="6">
    <source>
        <dbReference type="HAMAP-Rule" id="MF_00360"/>
    </source>
</evidence>
<keyword evidence="6" id="KW-0694">RNA-binding</keyword>